<evidence type="ECO:0000313" key="6">
    <source>
        <dbReference type="Proteomes" id="UP000530564"/>
    </source>
</evidence>
<feature type="transmembrane region" description="Helical" evidence="3">
    <location>
        <begin position="517"/>
        <end position="537"/>
    </location>
</feature>
<dbReference type="PANTHER" id="PTHR22946">
    <property type="entry name" value="DIENELACTONE HYDROLASE DOMAIN-CONTAINING PROTEIN-RELATED"/>
    <property type="match status" value="1"/>
</dbReference>
<name>A0A840A295_9CAUL</name>
<dbReference type="PRINTS" id="PR00111">
    <property type="entry name" value="ABHYDROLASE"/>
</dbReference>
<comment type="caution">
    <text evidence="5">The sequence shown here is derived from an EMBL/GenBank/DDBJ whole genome shotgun (WGS) entry which is preliminary data.</text>
</comment>
<keyword evidence="3" id="KW-0472">Membrane</keyword>
<feature type="domain" description="AB hydrolase-1" evidence="4">
    <location>
        <begin position="65"/>
        <end position="189"/>
    </location>
</feature>
<evidence type="ECO:0000313" key="5">
    <source>
        <dbReference type="EMBL" id="MBB3891813.1"/>
    </source>
</evidence>
<feature type="transmembrane region" description="Helical" evidence="3">
    <location>
        <begin position="477"/>
        <end position="497"/>
    </location>
</feature>
<evidence type="ECO:0000256" key="3">
    <source>
        <dbReference type="SAM" id="Phobius"/>
    </source>
</evidence>
<dbReference type="AlphaFoldDB" id="A0A840A295"/>
<accession>A0A840A295</accession>
<evidence type="ECO:0000256" key="1">
    <source>
        <dbReference type="ARBA" id="ARBA00022801"/>
    </source>
</evidence>
<dbReference type="InterPro" id="IPR029058">
    <property type="entry name" value="AB_hydrolase_fold"/>
</dbReference>
<comment type="similarity">
    <text evidence="2">Belongs to the AB hydrolase superfamily. FUS2 hydrolase family.</text>
</comment>
<dbReference type="Gene3D" id="3.40.50.1820">
    <property type="entry name" value="alpha/beta hydrolase"/>
    <property type="match status" value="1"/>
</dbReference>
<dbReference type="GO" id="GO:0052689">
    <property type="term" value="F:carboxylic ester hydrolase activity"/>
    <property type="evidence" value="ECO:0007669"/>
    <property type="project" value="UniProtKB-ARBA"/>
</dbReference>
<feature type="transmembrane region" description="Helical" evidence="3">
    <location>
        <begin position="544"/>
        <end position="566"/>
    </location>
</feature>
<dbReference type="InterPro" id="IPR000073">
    <property type="entry name" value="AB_hydrolase_1"/>
</dbReference>
<feature type="transmembrane region" description="Helical" evidence="3">
    <location>
        <begin position="288"/>
        <end position="311"/>
    </location>
</feature>
<sequence length="576" mass="61630">MGKAWLGLVGGLAVILSGALLAWLVQTAGGVSVRDVRFAGDRGTTLSALLYTPASATAETPAPGVLLSHGYINTREMQSAFAIELARRGFVVVAMDQPGHGYSDAIVGANDFGGPAALRYLKSLPQVDRANIGLAGHSLGGGPVVGAAASDPDGYRSAVLLGSTPAIGAVFGSEARADLRNLALVFGGYDEFAELMWQVPRGFDVPRSPALQALFGTGEPIVPGRIYGDLAAGTAHVLYVPPVTHPWEHFSSVGVAPAIDWFQRTLEGEARPLPPQHQIWFWKEVGTLIAFAGMAVVLLAAFEILLSVRWLHRLDRRPQPAAPVVPRRDGRWWLFFAVTAALPAITYFPLMKVGMLFLPMPLYPQWITNQLLVWALGGAALTLVIGLASKAPKPAVSADWPRSVVIAVLTVAVGYLTLVVVAGVLHVDYRFWVVGLKPLDLRHLGYVLAYLPLWTAFFVIALRGLHSRLAVAGEGRWSHYFAGMAAMSLGFAALLAVQYGALFLTGRLAIAEPLNTIIAIQFVPLLALVGVISVFTWRRTGSHLPGALICALLLTWYVSAGTATHWSPNFQLPMPG</sequence>
<protein>
    <submittedName>
        <fullName evidence="5">Pimeloyl-ACP methyl ester carboxylesterase</fullName>
    </submittedName>
</protein>
<dbReference type="SUPFAM" id="SSF53474">
    <property type="entry name" value="alpha/beta-Hydrolases"/>
    <property type="match status" value="1"/>
</dbReference>
<gene>
    <name evidence="5" type="ORF">GGQ61_002541</name>
</gene>
<feature type="transmembrane region" description="Helical" evidence="3">
    <location>
        <begin position="332"/>
        <end position="351"/>
    </location>
</feature>
<dbReference type="RefSeq" id="WP_183773271.1">
    <property type="nucleotide sequence ID" value="NZ_JACIDK010000003.1"/>
</dbReference>
<dbReference type="EMBL" id="JACIDK010000003">
    <property type="protein sequence ID" value="MBB3891813.1"/>
    <property type="molecule type" value="Genomic_DNA"/>
</dbReference>
<dbReference type="InterPro" id="IPR050261">
    <property type="entry name" value="FrsA_esterase"/>
</dbReference>
<dbReference type="Proteomes" id="UP000530564">
    <property type="component" value="Unassembled WGS sequence"/>
</dbReference>
<keyword evidence="1" id="KW-0378">Hydrolase</keyword>
<keyword evidence="6" id="KW-1185">Reference proteome</keyword>
<feature type="transmembrane region" description="Helical" evidence="3">
    <location>
        <begin position="445"/>
        <end position="465"/>
    </location>
</feature>
<keyword evidence="3" id="KW-1133">Transmembrane helix</keyword>
<dbReference type="PANTHER" id="PTHR22946:SF9">
    <property type="entry name" value="POLYKETIDE TRANSFERASE AF380"/>
    <property type="match status" value="1"/>
</dbReference>
<evidence type="ECO:0000259" key="4">
    <source>
        <dbReference type="Pfam" id="PF00561"/>
    </source>
</evidence>
<feature type="transmembrane region" description="Helical" evidence="3">
    <location>
        <begin position="371"/>
        <end position="391"/>
    </location>
</feature>
<feature type="transmembrane region" description="Helical" evidence="3">
    <location>
        <begin position="403"/>
        <end position="425"/>
    </location>
</feature>
<dbReference type="Pfam" id="PF00561">
    <property type="entry name" value="Abhydrolase_1"/>
    <property type="match status" value="1"/>
</dbReference>
<keyword evidence="3" id="KW-0812">Transmembrane</keyword>
<proteinExistence type="inferred from homology"/>
<organism evidence="5 6">
    <name type="scientific">Phenylobacterium haematophilum</name>
    <dbReference type="NCBI Taxonomy" id="98513"/>
    <lineage>
        <taxon>Bacteria</taxon>
        <taxon>Pseudomonadati</taxon>
        <taxon>Pseudomonadota</taxon>
        <taxon>Alphaproteobacteria</taxon>
        <taxon>Caulobacterales</taxon>
        <taxon>Caulobacteraceae</taxon>
        <taxon>Phenylobacterium</taxon>
    </lineage>
</organism>
<evidence type="ECO:0000256" key="2">
    <source>
        <dbReference type="ARBA" id="ARBA00038115"/>
    </source>
</evidence>
<reference evidence="5 6" key="1">
    <citation type="submission" date="2020-08" db="EMBL/GenBank/DDBJ databases">
        <title>Genomic Encyclopedia of Type Strains, Phase IV (KMG-IV): sequencing the most valuable type-strain genomes for metagenomic binning, comparative biology and taxonomic classification.</title>
        <authorList>
            <person name="Goeker M."/>
        </authorList>
    </citation>
    <scope>NUCLEOTIDE SEQUENCE [LARGE SCALE GENOMIC DNA]</scope>
    <source>
        <strain evidence="5 6">DSM 21793</strain>
    </source>
</reference>